<organism evidence="4 5">
    <name type="scientific">Penicillium arizonense</name>
    <dbReference type="NCBI Taxonomy" id="1835702"/>
    <lineage>
        <taxon>Eukaryota</taxon>
        <taxon>Fungi</taxon>
        <taxon>Dikarya</taxon>
        <taxon>Ascomycota</taxon>
        <taxon>Pezizomycotina</taxon>
        <taxon>Eurotiomycetes</taxon>
        <taxon>Eurotiomycetidae</taxon>
        <taxon>Eurotiales</taxon>
        <taxon>Aspergillaceae</taxon>
        <taxon>Penicillium</taxon>
    </lineage>
</organism>
<accession>A0A1F5LE47</accession>
<dbReference type="Gene3D" id="3.40.50.720">
    <property type="entry name" value="NAD(P)-binding Rossmann-like Domain"/>
    <property type="match status" value="1"/>
</dbReference>
<evidence type="ECO:0000313" key="5">
    <source>
        <dbReference type="Proteomes" id="UP000177622"/>
    </source>
</evidence>
<evidence type="ECO:0008006" key="6">
    <source>
        <dbReference type="Google" id="ProtNLM"/>
    </source>
</evidence>
<proteinExistence type="inferred from homology"/>
<keyword evidence="3" id="KW-0560">Oxidoreductase</keyword>
<keyword evidence="5" id="KW-1185">Reference proteome</keyword>
<dbReference type="GeneID" id="34578210"/>
<dbReference type="RefSeq" id="XP_022486656.1">
    <property type="nucleotide sequence ID" value="XM_022633476.1"/>
</dbReference>
<dbReference type="OrthoDB" id="1933717at2759"/>
<dbReference type="PANTHER" id="PTHR43618">
    <property type="entry name" value="7-ALPHA-HYDROXYSTEROID DEHYDROGENASE"/>
    <property type="match status" value="1"/>
</dbReference>
<dbReference type="PRINTS" id="PR00081">
    <property type="entry name" value="GDHRDH"/>
</dbReference>
<protein>
    <recommendedName>
        <fullName evidence="6">NAD(P)-binding protein</fullName>
    </recommendedName>
</protein>
<keyword evidence="2" id="KW-0521">NADP</keyword>
<sequence>MPTKSQLNAQNCRQFTQTLHKTPYPELNPSTSPLPNNYTVCILGGHGAAGTGLAKAYTTAGASGIILAARTKPALEETATELRHINPNIKIVVVECDITSSSAVQELARTVTREFNSRLDVVLVNSGFSGPMVMDVTVEEPDWFKLAFEVNTLGTFHAAHYLLPMLVRDETGDDTGNGGGSFIAICSMAAPTVAGFGGHAHYCVSKAAQARLVEMVYEQYAGRGVFCASVHPGGLKSEFSKCMPEEFMHLLTDSPDLVGAFCVWLTRPGGEQREALNGRFLSCKWDVKELEARFAEIQEKDLLRFMIAVD</sequence>
<dbReference type="PANTHER" id="PTHR43618:SF8">
    <property type="entry name" value="7ALPHA-HYDROXYSTEROID DEHYDROGENASE"/>
    <property type="match status" value="1"/>
</dbReference>
<reference evidence="4 5" key="1">
    <citation type="journal article" date="2016" name="Sci. Rep.">
        <title>Penicillium arizonense, a new, genome sequenced fungal species, reveals a high chemical diversity in secreted metabolites.</title>
        <authorList>
            <person name="Grijseels S."/>
            <person name="Nielsen J.C."/>
            <person name="Randelovic M."/>
            <person name="Nielsen J."/>
            <person name="Nielsen K.F."/>
            <person name="Workman M."/>
            <person name="Frisvad J.C."/>
        </authorList>
    </citation>
    <scope>NUCLEOTIDE SEQUENCE [LARGE SCALE GENOMIC DNA]</scope>
    <source>
        <strain evidence="4 5">CBS 141311</strain>
    </source>
</reference>
<dbReference type="InterPro" id="IPR002347">
    <property type="entry name" value="SDR_fam"/>
</dbReference>
<comment type="similarity">
    <text evidence="1">Belongs to the short-chain dehydrogenases/reductases (SDR) family.</text>
</comment>
<name>A0A1F5LE47_PENAI</name>
<dbReference type="InterPro" id="IPR036291">
    <property type="entry name" value="NAD(P)-bd_dom_sf"/>
</dbReference>
<dbReference type="AlphaFoldDB" id="A0A1F5LE47"/>
<dbReference type="InterPro" id="IPR052178">
    <property type="entry name" value="Sec_Metab_Biosynth_SDR"/>
</dbReference>
<dbReference type="SUPFAM" id="SSF51735">
    <property type="entry name" value="NAD(P)-binding Rossmann-fold domains"/>
    <property type="match status" value="1"/>
</dbReference>
<dbReference type="STRING" id="1835702.A0A1F5LE47"/>
<dbReference type="Pfam" id="PF00106">
    <property type="entry name" value="adh_short"/>
    <property type="match status" value="1"/>
</dbReference>
<evidence type="ECO:0000256" key="2">
    <source>
        <dbReference type="ARBA" id="ARBA00022857"/>
    </source>
</evidence>
<evidence type="ECO:0000256" key="1">
    <source>
        <dbReference type="ARBA" id="ARBA00006484"/>
    </source>
</evidence>
<comment type="caution">
    <text evidence="4">The sequence shown here is derived from an EMBL/GenBank/DDBJ whole genome shotgun (WGS) entry which is preliminary data.</text>
</comment>
<dbReference type="GO" id="GO:0016491">
    <property type="term" value="F:oxidoreductase activity"/>
    <property type="evidence" value="ECO:0007669"/>
    <property type="project" value="UniProtKB-KW"/>
</dbReference>
<dbReference type="Proteomes" id="UP000177622">
    <property type="component" value="Unassembled WGS sequence"/>
</dbReference>
<gene>
    <name evidence="4" type="ORF">PENARI_c014G04074</name>
</gene>
<evidence type="ECO:0000256" key="3">
    <source>
        <dbReference type="ARBA" id="ARBA00023002"/>
    </source>
</evidence>
<dbReference type="EMBL" id="LXJU01000014">
    <property type="protein sequence ID" value="OGE51211.1"/>
    <property type="molecule type" value="Genomic_DNA"/>
</dbReference>
<dbReference type="CDD" id="cd05233">
    <property type="entry name" value="SDR_c"/>
    <property type="match status" value="1"/>
</dbReference>
<evidence type="ECO:0000313" key="4">
    <source>
        <dbReference type="EMBL" id="OGE51211.1"/>
    </source>
</evidence>